<evidence type="ECO:0000313" key="1">
    <source>
        <dbReference type="EMBL" id="CAE7568587.1"/>
    </source>
</evidence>
<sequence length="199" mass="22349">MEQISLRVNDLTEFERHTEYNSKSVRDVTLSLDANFVKAIRELNLKGGESVAWLMFHVTTAFYPTKFFVIKGIDVQHFHTVRDLFTTSALAITVEPAELSDFVPGFRNGLTGFRYPPSVLRRALVLYILECDEEGDLAKSGLLKDGSVEDYARWAVCDGDGRPAQGPLTVEAYARQFLKNCREQLKRPSMGVKPRVGGS</sequence>
<keyword evidence="2" id="KW-1185">Reference proteome</keyword>
<evidence type="ECO:0000313" key="2">
    <source>
        <dbReference type="Proteomes" id="UP000604046"/>
    </source>
</evidence>
<dbReference type="OrthoDB" id="10307103at2759"/>
<gene>
    <name evidence="1" type="ORF">SNAT2548_LOCUS32302</name>
</gene>
<dbReference type="EMBL" id="CAJNDS010002703">
    <property type="protein sequence ID" value="CAE7568587.1"/>
    <property type="molecule type" value="Genomic_DNA"/>
</dbReference>
<organism evidence="1 2">
    <name type="scientific">Symbiodinium natans</name>
    <dbReference type="NCBI Taxonomy" id="878477"/>
    <lineage>
        <taxon>Eukaryota</taxon>
        <taxon>Sar</taxon>
        <taxon>Alveolata</taxon>
        <taxon>Dinophyceae</taxon>
        <taxon>Suessiales</taxon>
        <taxon>Symbiodiniaceae</taxon>
        <taxon>Symbiodinium</taxon>
    </lineage>
</organism>
<dbReference type="Proteomes" id="UP000604046">
    <property type="component" value="Unassembled WGS sequence"/>
</dbReference>
<reference evidence="1" key="1">
    <citation type="submission" date="2021-02" db="EMBL/GenBank/DDBJ databases">
        <authorList>
            <person name="Dougan E. K."/>
            <person name="Rhodes N."/>
            <person name="Thang M."/>
            <person name="Chan C."/>
        </authorList>
    </citation>
    <scope>NUCLEOTIDE SEQUENCE</scope>
</reference>
<comment type="caution">
    <text evidence="1">The sequence shown here is derived from an EMBL/GenBank/DDBJ whole genome shotgun (WGS) entry which is preliminary data.</text>
</comment>
<dbReference type="AlphaFoldDB" id="A0A812UGZ0"/>
<name>A0A812UGZ0_9DINO</name>
<proteinExistence type="predicted"/>
<protein>
    <submittedName>
        <fullName evidence="1">Uncharacterized protein</fullName>
    </submittedName>
</protein>
<accession>A0A812UGZ0</accession>